<comment type="caution">
    <text evidence="2">The sequence shown here is derived from an EMBL/GenBank/DDBJ whole genome shotgun (WGS) entry which is preliminary data.</text>
</comment>
<proteinExistence type="predicted"/>
<feature type="signal peptide" evidence="1">
    <location>
        <begin position="1"/>
        <end position="26"/>
    </location>
</feature>
<dbReference type="Pfam" id="PF10783">
    <property type="entry name" value="DUF2599"/>
    <property type="match status" value="1"/>
</dbReference>
<dbReference type="Proteomes" id="UP000229263">
    <property type="component" value="Unassembled WGS sequence"/>
</dbReference>
<accession>A0ABX4MUX9</accession>
<evidence type="ECO:0000256" key="1">
    <source>
        <dbReference type="SAM" id="SignalP"/>
    </source>
</evidence>
<gene>
    <name evidence="2" type="ORF">ATK23_0246</name>
</gene>
<name>A0ABX4MUX9_9MICC</name>
<feature type="chain" id="PRO_5045697507" evidence="1">
    <location>
        <begin position="27"/>
        <end position="331"/>
    </location>
</feature>
<keyword evidence="3" id="KW-1185">Reference proteome</keyword>
<organism evidence="2 3">
    <name type="scientific">Glutamicibacter mysorens</name>
    <dbReference type="NCBI Taxonomy" id="257984"/>
    <lineage>
        <taxon>Bacteria</taxon>
        <taxon>Bacillati</taxon>
        <taxon>Actinomycetota</taxon>
        <taxon>Actinomycetes</taxon>
        <taxon>Micrococcales</taxon>
        <taxon>Micrococcaceae</taxon>
        <taxon>Glutamicibacter</taxon>
    </lineage>
</organism>
<keyword evidence="1" id="KW-0732">Signal</keyword>
<dbReference type="InterPro" id="IPR019719">
    <property type="entry name" value="DUF2599"/>
</dbReference>
<evidence type="ECO:0000313" key="3">
    <source>
        <dbReference type="Proteomes" id="UP000229263"/>
    </source>
</evidence>
<dbReference type="EMBL" id="PGEY01000001">
    <property type="protein sequence ID" value="PJJ43075.1"/>
    <property type="molecule type" value="Genomic_DNA"/>
</dbReference>
<protein>
    <submittedName>
        <fullName evidence="2">Uncharacterized protein DUF2599</fullName>
    </submittedName>
</protein>
<sequence>MKRKSFLSIGITAGLVAGLCSSPAYAQTQDAAGKTLDALEQVSDSAIQDGVHPLEANAVPANDSSSLFSVNETEIQLPTSLDEELTLTSSDGLEIGLTLPNDQSAVQGTALDNGMTAFDNGDGSTTIPAVKSDGSVQVSTVIEDASAPSEYEYKFSLPEGAKISAYEGGAHFVGLDGEILGGIAPAWAVDATGAKVPTHFEFAGSTVTQVVDHEGFEYPIVADPMWGKDLIKSVKWISRSGVVSLSVVPTGWNRFNVGFQPAISAGWKETLAKTPTKTLNKKKYNRAKANTTRMYWQYRCHQVAAFTKSSWNLEPSKIRNTYLDYVKNLCN</sequence>
<reference evidence="2 3" key="1">
    <citation type="submission" date="2017-11" db="EMBL/GenBank/DDBJ databases">
        <title>Sequencing the genomes of 1000 actinobacteria strains.</title>
        <authorList>
            <person name="Klenk H.-P."/>
        </authorList>
    </citation>
    <scope>NUCLEOTIDE SEQUENCE [LARGE SCALE GENOMIC DNA]</scope>
    <source>
        <strain evidence="2 3">DSM 12798</strain>
    </source>
</reference>
<evidence type="ECO:0000313" key="2">
    <source>
        <dbReference type="EMBL" id="PJJ43075.1"/>
    </source>
</evidence>